<dbReference type="Proteomes" id="UP000631114">
    <property type="component" value="Unassembled WGS sequence"/>
</dbReference>
<protein>
    <submittedName>
        <fullName evidence="1">Uncharacterized protein</fullName>
    </submittedName>
</protein>
<organism evidence="1 2">
    <name type="scientific">Coptis chinensis</name>
    <dbReference type="NCBI Taxonomy" id="261450"/>
    <lineage>
        <taxon>Eukaryota</taxon>
        <taxon>Viridiplantae</taxon>
        <taxon>Streptophyta</taxon>
        <taxon>Embryophyta</taxon>
        <taxon>Tracheophyta</taxon>
        <taxon>Spermatophyta</taxon>
        <taxon>Magnoliopsida</taxon>
        <taxon>Ranunculales</taxon>
        <taxon>Ranunculaceae</taxon>
        <taxon>Coptidoideae</taxon>
        <taxon>Coptis</taxon>
    </lineage>
</organism>
<reference evidence="1 2" key="1">
    <citation type="submission" date="2020-10" db="EMBL/GenBank/DDBJ databases">
        <title>The Coptis chinensis genome and diversification of protoberbering-type alkaloids.</title>
        <authorList>
            <person name="Wang B."/>
            <person name="Shu S."/>
            <person name="Song C."/>
            <person name="Liu Y."/>
        </authorList>
    </citation>
    <scope>NUCLEOTIDE SEQUENCE [LARGE SCALE GENOMIC DNA]</scope>
    <source>
        <strain evidence="1">HL-2020</strain>
        <tissue evidence="1">Leaf</tissue>
    </source>
</reference>
<dbReference type="OrthoDB" id="1939300at2759"/>
<sequence>MIADIDLFYLKFFNDDDRQTVIDHGPLFLAGRISVIRSWTPAVEQYINKIKAMLTGRNAQVTLGVQEQSLSDKGLEMISEEVQGPLTTILSSELVLNAGIYMNIKMLLMGEETENTTIEQVTLPVAVTSVHASPEILPQEII</sequence>
<name>A0A835H4A5_9MAGN</name>
<evidence type="ECO:0000313" key="1">
    <source>
        <dbReference type="EMBL" id="KAF9591303.1"/>
    </source>
</evidence>
<dbReference type="AlphaFoldDB" id="A0A835H4A5"/>
<comment type="caution">
    <text evidence="1">The sequence shown here is derived from an EMBL/GenBank/DDBJ whole genome shotgun (WGS) entry which is preliminary data.</text>
</comment>
<dbReference type="EMBL" id="JADFTS010000008">
    <property type="protein sequence ID" value="KAF9591303.1"/>
    <property type="molecule type" value="Genomic_DNA"/>
</dbReference>
<accession>A0A835H4A5</accession>
<keyword evidence="2" id="KW-1185">Reference proteome</keyword>
<proteinExistence type="predicted"/>
<evidence type="ECO:0000313" key="2">
    <source>
        <dbReference type="Proteomes" id="UP000631114"/>
    </source>
</evidence>
<gene>
    <name evidence="1" type="ORF">IFM89_003615</name>
</gene>